<dbReference type="EMBL" id="FNBE01000035">
    <property type="protein sequence ID" value="SDH68695.1"/>
    <property type="molecule type" value="Genomic_DNA"/>
</dbReference>
<keyword evidence="3 7" id="KW-0547">Nucleotide-binding</keyword>
<feature type="binding site" evidence="9">
    <location>
        <position position="185"/>
    </location>
    <ligand>
        <name>Mg(2+)</name>
        <dbReference type="ChEBI" id="CHEBI:18420"/>
    </ligand>
</feature>
<name>A0A1G8EFL0_PSEOR</name>
<dbReference type="GO" id="GO:0046677">
    <property type="term" value="P:response to antibiotic"/>
    <property type="evidence" value="ECO:0007669"/>
    <property type="project" value="UniProtKB-KW"/>
</dbReference>
<feature type="binding site" evidence="9">
    <location>
        <position position="199"/>
    </location>
    <ligand>
        <name>Mg(2+)</name>
        <dbReference type="ChEBI" id="CHEBI:18420"/>
    </ligand>
</feature>
<dbReference type="GO" id="GO:0016773">
    <property type="term" value="F:phosphotransferase activity, alcohol group as acceptor"/>
    <property type="evidence" value="ECO:0007669"/>
    <property type="project" value="InterPro"/>
</dbReference>
<keyword evidence="6 7" id="KW-0046">Antibiotic resistance</keyword>
<dbReference type="Proteomes" id="UP000198967">
    <property type="component" value="Unassembled WGS sequence"/>
</dbReference>
<feature type="domain" description="Aminoglycoside phosphotransferase" evidence="10">
    <location>
        <begin position="48"/>
        <end position="242"/>
    </location>
</feature>
<reference evidence="11 12" key="1">
    <citation type="submission" date="2016-10" db="EMBL/GenBank/DDBJ databases">
        <authorList>
            <person name="de Groot N.N."/>
        </authorList>
    </citation>
    <scope>NUCLEOTIDE SEQUENCE [LARGE SCALE GENOMIC DNA]</scope>
    <source>
        <strain evidence="11 12">CGMCC 4.3143</strain>
    </source>
</reference>
<evidence type="ECO:0000256" key="5">
    <source>
        <dbReference type="ARBA" id="ARBA00022840"/>
    </source>
</evidence>
<keyword evidence="12" id="KW-1185">Reference proteome</keyword>
<dbReference type="GO" id="GO:0016301">
    <property type="term" value="F:kinase activity"/>
    <property type="evidence" value="ECO:0007669"/>
    <property type="project" value="UniProtKB-KW"/>
</dbReference>
<evidence type="ECO:0000313" key="12">
    <source>
        <dbReference type="Proteomes" id="UP000198967"/>
    </source>
</evidence>
<dbReference type="Gene3D" id="3.90.1200.10">
    <property type="match status" value="1"/>
</dbReference>
<keyword evidence="4 7" id="KW-0418">Kinase</keyword>
<gene>
    <name evidence="11" type="ORF">SAMN05216377_13514</name>
</gene>
<dbReference type="PIRSF" id="PIRSF000706">
    <property type="entry name" value="Kanamycin_kin"/>
    <property type="match status" value="1"/>
</dbReference>
<dbReference type="GO" id="GO:0046872">
    <property type="term" value="F:metal ion binding"/>
    <property type="evidence" value="ECO:0007669"/>
    <property type="project" value="UniProtKB-KW"/>
</dbReference>
<sequence>MDVPPGLAGPPGDEVQVPAVVTWLAAGAALRPVWHNMLGGLTYEIPGRCYVKWAPPGVDLAPEAERLAWAAPFVTVPTLLEHGADSDGSWLVTAPLPGRNAVENRWLAEPERAVEAVGAGLRALHDALPVAECPFSWDVATRRARIQNPDPHRFGLTLDEALRILDDPPEADRLVVCHGDACVPNTLLDDDGRCCGHVDLGSLGVADRWADLAAATWSTIWNYGPGHEHRLLDAYGVAPDPERQFFYRLLWDLT</sequence>
<protein>
    <submittedName>
        <fullName evidence="11">Kanamycin kinase</fullName>
    </submittedName>
</protein>
<comment type="similarity">
    <text evidence="1 7">Belongs to the aminoglycoside phosphotransferase family.</text>
</comment>
<dbReference type="InterPro" id="IPR002575">
    <property type="entry name" value="Aminoglycoside_PTrfase"/>
</dbReference>
<evidence type="ECO:0000256" key="9">
    <source>
        <dbReference type="PIRSR" id="PIRSR000706-2"/>
    </source>
</evidence>
<evidence type="ECO:0000256" key="1">
    <source>
        <dbReference type="ARBA" id="ARBA00006219"/>
    </source>
</evidence>
<dbReference type="Gene3D" id="3.30.200.20">
    <property type="entry name" value="Phosphorylase Kinase, domain 1"/>
    <property type="match status" value="1"/>
</dbReference>
<dbReference type="SUPFAM" id="SSF56112">
    <property type="entry name" value="Protein kinase-like (PK-like)"/>
    <property type="match status" value="1"/>
</dbReference>
<dbReference type="InterPro" id="IPR051678">
    <property type="entry name" value="AGP_Transferase"/>
</dbReference>
<dbReference type="CDD" id="cd05150">
    <property type="entry name" value="APH"/>
    <property type="match status" value="1"/>
</dbReference>
<dbReference type="STRING" id="366584.SAMN05216377_13514"/>
<evidence type="ECO:0000256" key="7">
    <source>
        <dbReference type="PIRNR" id="PIRNR000706"/>
    </source>
</evidence>
<evidence type="ECO:0000313" key="11">
    <source>
        <dbReference type="EMBL" id="SDH68695.1"/>
    </source>
</evidence>
<keyword evidence="5 7" id="KW-0067">ATP-binding</keyword>
<dbReference type="Pfam" id="PF01636">
    <property type="entry name" value="APH"/>
    <property type="match status" value="1"/>
</dbReference>
<evidence type="ECO:0000256" key="3">
    <source>
        <dbReference type="ARBA" id="ARBA00022741"/>
    </source>
</evidence>
<evidence type="ECO:0000256" key="4">
    <source>
        <dbReference type="ARBA" id="ARBA00022777"/>
    </source>
</evidence>
<evidence type="ECO:0000256" key="6">
    <source>
        <dbReference type="ARBA" id="ARBA00023251"/>
    </source>
</evidence>
<proteinExistence type="inferred from homology"/>
<keyword evidence="9" id="KW-0479">Metal-binding</keyword>
<dbReference type="InterPro" id="IPR011009">
    <property type="entry name" value="Kinase-like_dom_sf"/>
</dbReference>
<feature type="active site" description="Proton acceptor" evidence="8">
    <location>
        <position position="180"/>
    </location>
</feature>
<evidence type="ECO:0000256" key="8">
    <source>
        <dbReference type="PIRSR" id="PIRSR000706-1"/>
    </source>
</evidence>
<dbReference type="PANTHER" id="PTHR21310">
    <property type="entry name" value="AMINOGLYCOSIDE PHOSPHOTRANSFERASE-RELATED-RELATED"/>
    <property type="match status" value="1"/>
</dbReference>
<keyword evidence="2 7" id="KW-0808">Transferase</keyword>
<evidence type="ECO:0000259" key="10">
    <source>
        <dbReference type="Pfam" id="PF01636"/>
    </source>
</evidence>
<accession>A0A1G8EFL0</accession>
<dbReference type="InterPro" id="IPR024165">
    <property type="entry name" value="Kan/Strep_kinase"/>
</dbReference>
<evidence type="ECO:0000256" key="2">
    <source>
        <dbReference type="ARBA" id="ARBA00022679"/>
    </source>
</evidence>
<dbReference type="AlphaFoldDB" id="A0A1G8EFL0"/>
<organism evidence="11 12">
    <name type="scientific">Pseudonocardia oroxyli</name>
    <dbReference type="NCBI Taxonomy" id="366584"/>
    <lineage>
        <taxon>Bacteria</taxon>
        <taxon>Bacillati</taxon>
        <taxon>Actinomycetota</taxon>
        <taxon>Actinomycetes</taxon>
        <taxon>Pseudonocardiales</taxon>
        <taxon>Pseudonocardiaceae</taxon>
        <taxon>Pseudonocardia</taxon>
    </lineage>
</organism>
<dbReference type="PANTHER" id="PTHR21310:SF41">
    <property type="entry name" value="3'-PHOSPHOTRANSFERASE, PUTATIVE-RELATED"/>
    <property type="match status" value="1"/>
</dbReference>
<keyword evidence="9" id="KW-0460">Magnesium</keyword>
<dbReference type="GO" id="GO:0005524">
    <property type="term" value="F:ATP binding"/>
    <property type="evidence" value="ECO:0007669"/>
    <property type="project" value="UniProtKB-KW"/>
</dbReference>